<accession>A0A935TDX2</accession>
<gene>
    <name evidence="3" type="ORF">IPK02_11640</name>
</gene>
<keyword evidence="1" id="KW-0175">Coiled coil</keyword>
<feature type="coiled-coil region" evidence="1">
    <location>
        <begin position="14"/>
        <end position="41"/>
    </location>
</feature>
<evidence type="ECO:0000259" key="2">
    <source>
        <dbReference type="Pfam" id="PF26621"/>
    </source>
</evidence>
<feature type="domain" description="DUF8198" evidence="2">
    <location>
        <begin position="28"/>
        <end position="240"/>
    </location>
</feature>
<evidence type="ECO:0000313" key="3">
    <source>
        <dbReference type="EMBL" id="MBK7954547.1"/>
    </source>
</evidence>
<organism evidence="3 4">
    <name type="scientific">Candidatus Accumulibacter affinis</name>
    <dbReference type="NCBI Taxonomy" id="2954384"/>
    <lineage>
        <taxon>Bacteria</taxon>
        <taxon>Pseudomonadati</taxon>
        <taxon>Pseudomonadota</taxon>
        <taxon>Betaproteobacteria</taxon>
        <taxon>Candidatus Accumulibacter</taxon>
    </lineage>
</organism>
<evidence type="ECO:0000313" key="4">
    <source>
        <dbReference type="Proteomes" id="UP000706151"/>
    </source>
</evidence>
<proteinExistence type="predicted"/>
<comment type="caution">
    <text evidence="3">The sequence shown here is derived from an EMBL/GenBank/DDBJ whole genome shotgun (WGS) entry which is preliminary data.</text>
</comment>
<evidence type="ECO:0000256" key="1">
    <source>
        <dbReference type="SAM" id="Coils"/>
    </source>
</evidence>
<dbReference type="InterPro" id="IPR058063">
    <property type="entry name" value="FFLEE_fam"/>
</dbReference>
<protein>
    <recommendedName>
        <fullName evidence="2">DUF8198 domain-containing protein</fullName>
    </recommendedName>
</protein>
<dbReference type="EMBL" id="JADJOT010000009">
    <property type="protein sequence ID" value="MBK7954547.1"/>
    <property type="molecule type" value="Genomic_DNA"/>
</dbReference>
<name>A0A935TDX2_9PROT</name>
<dbReference type="Pfam" id="PF26621">
    <property type="entry name" value="DUF8198"/>
    <property type="match status" value="1"/>
</dbReference>
<dbReference type="Proteomes" id="UP000706151">
    <property type="component" value="Unassembled WGS sequence"/>
</dbReference>
<sequence length="242" mass="26993">MDHSTVSTKIQQSAEALRRHLKSAKGLRQQTNNDAAAARNRLHLRKWQAGRLARTHADLLASPRFGQAAQFFLSDLYGPKDFSIRDEEVERVLPLLIKMLPGSALRTIVLAVELDALSEELDSAMVAVLCRAGQIECIDEDAYAAAYRSVGCQAERQRQIHLIQETGEALDRVARKPLLNGMLKLMRRPAQLAGLGELHEFLDRGFHAFRCMGSASDFLDAINRKEQQVSDNLFAGTANPFR</sequence>
<reference evidence="3 4" key="1">
    <citation type="submission" date="2020-10" db="EMBL/GenBank/DDBJ databases">
        <title>Connecting structure to function with the recovery of over 1000 high-quality activated sludge metagenome-assembled genomes encoding full-length rRNA genes using long-read sequencing.</title>
        <authorList>
            <person name="Singleton C.M."/>
            <person name="Petriglieri F."/>
            <person name="Kristensen J.M."/>
            <person name="Kirkegaard R.H."/>
            <person name="Michaelsen T.Y."/>
            <person name="Andersen M.H."/>
            <person name="Karst S.M."/>
            <person name="Dueholm M.S."/>
            <person name="Nielsen P.H."/>
            <person name="Albertsen M."/>
        </authorList>
    </citation>
    <scope>NUCLEOTIDE SEQUENCE [LARGE SCALE GENOMIC DNA]</scope>
    <source>
        <strain evidence="3">Fred_18-Q3-R57-64_BAT3C.720</strain>
    </source>
</reference>
<dbReference type="InterPro" id="IPR058511">
    <property type="entry name" value="DUF8198"/>
</dbReference>
<dbReference type="NCBIfam" id="NF047641">
    <property type="entry name" value="FFLEE_fam"/>
    <property type="match status" value="1"/>
</dbReference>
<dbReference type="AlphaFoldDB" id="A0A935TDX2"/>